<dbReference type="PROSITE" id="PS51450">
    <property type="entry name" value="LRR"/>
    <property type="match status" value="5"/>
</dbReference>
<feature type="compositionally biased region" description="Basic and acidic residues" evidence="3">
    <location>
        <begin position="477"/>
        <end position="486"/>
    </location>
</feature>
<evidence type="ECO:0000256" key="3">
    <source>
        <dbReference type="SAM" id="MobiDB-lite"/>
    </source>
</evidence>
<organism evidence="4 5">
    <name type="scientific">Coprinopsis marcescibilis</name>
    <name type="common">Agaric fungus</name>
    <name type="synonym">Psathyrella marcescibilis</name>
    <dbReference type="NCBI Taxonomy" id="230819"/>
    <lineage>
        <taxon>Eukaryota</taxon>
        <taxon>Fungi</taxon>
        <taxon>Dikarya</taxon>
        <taxon>Basidiomycota</taxon>
        <taxon>Agaricomycotina</taxon>
        <taxon>Agaricomycetes</taxon>
        <taxon>Agaricomycetidae</taxon>
        <taxon>Agaricales</taxon>
        <taxon>Agaricineae</taxon>
        <taxon>Psathyrellaceae</taxon>
        <taxon>Coprinopsis</taxon>
    </lineage>
</organism>
<name>A0A5C3KVH1_COPMA</name>
<dbReference type="OrthoDB" id="1517790at2759"/>
<protein>
    <submittedName>
        <fullName evidence="4">L domain-like protein</fullName>
    </submittedName>
</protein>
<feature type="region of interest" description="Disordered" evidence="3">
    <location>
        <begin position="148"/>
        <end position="169"/>
    </location>
</feature>
<feature type="compositionally biased region" description="Low complexity" evidence="3">
    <location>
        <begin position="571"/>
        <end position="591"/>
    </location>
</feature>
<evidence type="ECO:0000313" key="5">
    <source>
        <dbReference type="Proteomes" id="UP000307440"/>
    </source>
</evidence>
<dbReference type="SMART" id="SM00364">
    <property type="entry name" value="LRR_BAC"/>
    <property type="match status" value="3"/>
</dbReference>
<dbReference type="Gene3D" id="3.80.10.10">
    <property type="entry name" value="Ribonuclease Inhibitor"/>
    <property type="match status" value="3"/>
</dbReference>
<feature type="compositionally biased region" description="Polar residues" evidence="3">
    <location>
        <begin position="543"/>
        <end position="560"/>
    </location>
</feature>
<dbReference type="InterPro" id="IPR001611">
    <property type="entry name" value="Leu-rich_rpt"/>
</dbReference>
<keyword evidence="5" id="KW-1185">Reference proteome</keyword>
<dbReference type="GO" id="GO:0005737">
    <property type="term" value="C:cytoplasm"/>
    <property type="evidence" value="ECO:0007669"/>
    <property type="project" value="TreeGrafter"/>
</dbReference>
<feature type="compositionally biased region" description="Low complexity" evidence="3">
    <location>
        <begin position="526"/>
        <end position="542"/>
    </location>
</feature>
<dbReference type="SUPFAM" id="SSF52047">
    <property type="entry name" value="RNI-like"/>
    <property type="match status" value="2"/>
</dbReference>
<feature type="region of interest" description="Disordered" evidence="3">
    <location>
        <begin position="1"/>
        <end position="57"/>
    </location>
</feature>
<feature type="region of interest" description="Disordered" evidence="3">
    <location>
        <begin position="526"/>
        <end position="593"/>
    </location>
</feature>
<feature type="region of interest" description="Disordered" evidence="3">
    <location>
        <begin position="77"/>
        <end position="104"/>
    </location>
</feature>
<dbReference type="SMART" id="SM00369">
    <property type="entry name" value="LRR_TYP"/>
    <property type="match status" value="7"/>
</dbReference>
<dbReference type="Pfam" id="PF13516">
    <property type="entry name" value="LRR_6"/>
    <property type="match status" value="3"/>
</dbReference>
<dbReference type="EMBL" id="ML210204">
    <property type="protein sequence ID" value="TFK24200.1"/>
    <property type="molecule type" value="Genomic_DNA"/>
</dbReference>
<sequence>MSRIPARTSRTPLKPPSTPTRARLGTPSTPSQRAPISRSSTPTKQSNTEEVEKKAGLSIKEAIALRRAEAKKAQTAAESRGLDDFGSLEDALPTTTQPADDDDLLGRLPLRETIEKSRSTGSLNLATRSLACLPSALFEIHLNVTPNPLKSVPNEPRLPEAEPRRGGKRDAPAWFEAQDLTVLKAGNNDIAEIQHEISMFGSLKVLDLHKNKIISLPKTIADLSFLNTLDLSHNGLTEVPENLWSLPELTTLNLSHNQLTSLCFSAPFASSKSRTGPNSYASTDFFAPAVVRSATPLPKLLTLDVSHNQIQSSAVDLSIPDSIVKINFSGNPVGHSAALLRKLATLPRLKELLFEKSEIGNDSIQSELFPSPPFPALKILDLSETGVTLDAVSAFSAMKQEISHDFSLEPPADGVARILVGKRVLKEAWEIELERRTQERSQKGSGFSEWDVPEPTTRSPPPNETSRRPPPRQGIVSKKEAAKEPWEIEAEQGLFTEGARRRARALAAQAQAQSENSVITAAARIDTAPAAQEPTPTSTTSSINNSKYYSQKTDSLTLPASSPAPKVPGHSRAFSVASPASSSGMTSSRGSQDITLPAPTLPLSIIVAQPFASTLKVLVLSNRRLDRCFLVPSIPSCASPYLPNLEELNLEGCNLEDQVAISIAPPSELTSLSGTATPPRSSEPILPTIAKLFPSLRTLNLSFNRLSDGQLSQENLLELLLQTSNRAGLRHLRLRGNKLSELTGFQKLAEMFKGNRDVFEWKLEELDLRDNEVGKLPPELGLLPLDVFLVDGNTFRVPQRRIWEREGTKGLLSWLRGRLE</sequence>
<gene>
    <name evidence="4" type="ORF">FA15DRAFT_669748</name>
</gene>
<dbReference type="STRING" id="230819.A0A5C3KVH1"/>
<evidence type="ECO:0000313" key="4">
    <source>
        <dbReference type="EMBL" id="TFK24200.1"/>
    </source>
</evidence>
<proteinExistence type="predicted"/>
<feature type="compositionally biased region" description="Basic and acidic residues" evidence="3">
    <location>
        <begin position="157"/>
        <end position="169"/>
    </location>
</feature>
<accession>A0A5C3KVH1</accession>
<dbReference type="AlphaFoldDB" id="A0A5C3KVH1"/>
<dbReference type="PANTHER" id="PTHR15454:SF56">
    <property type="entry name" value="PROTEIN PHOSPHATASE 1 REGULATORY SUBUNIT 7-RELATED"/>
    <property type="match status" value="1"/>
</dbReference>
<dbReference type="Pfam" id="PF13855">
    <property type="entry name" value="LRR_8"/>
    <property type="match status" value="1"/>
</dbReference>
<dbReference type="PRINTS" id="PR00019">
    <property type="entry name" value="LEURICHRPT"/>
</dbReference>
<dbReference type="InterPro" id="IPR032675">
    <property type="entry name" value="LRR_dom_sf"/>
</dbReference>
<keyword evidence="1" id="KW-0433">Leucine-rich repeat</keyword>
<feature type="compositionally biased region" description="Polar residues" evidence="3">
    <location>
        <begin position="26"/>
        <end position="48"/>
    </location>
</feature>
<dbReference type="PANTHER" id="PTHR15454">
    <property type="entry name" value="NISCHARIN RELATED"/>
    <property type="match status" value="1"/>
</dbReference>
<keyword evidence="2" id="KW-0677">Repeat</keyword>
<evidence type="ECO:0000256" key="2">
    <source>
        <dbReference type="ARBA" id="ARBA00022737"/>
    </source>
</evidence>
<reference evidence="4 5" key="1">
    <citation type="journal article" date="2019" name="Nat. Ecol. Evol.">
        <title>Megaphylogeny resolves global patterns of mushroom evolution.</title>
        <authorList>
            <person name="Varga T."/>
            <person name="Krizsan K."/>
            <person name="Foldi C."/>
            <person name="Dima B."/>
            <person name="Sanchez-Garcia M."/>
            <person name="Sanchez-Ramirez S."/>
            <person name="Szollosi G.J."/>
            <person name="Szarkandi J.G."/>
            <person name="Papp V."/>
            <person name="Albert L."/>
            <person name="Andreopoulos W."/>
            <person name="Angelini C."/>
            <person name="Antonin V."/>
            <person name="Barry K.W."/>
            <person name="Bougher N.L."/>
            <person name="Buchanan P."/>
            <person name="Buyck B."/>
            <person name="Bense V."/>
            <person name="Catcheside P."/>
            <person name="Chovatia M."/>
            <person name="Cooper J."/>
            <person name="Damon W."/>
            <person name="Desjardin D."/>
            <person name="Finy P."/>
            <person name="Geml J."/>
            <person name="Haridas S."/>
            <person name="Hughes K."/>
            <person name="Justo A."/>
            <person name="Karasinski D."/>
            <person name="Kautmanova I."/>
            <person name="Kiss B."/>
            <person name="Kocsube S."/>
            <person name="Kotiranta H."/>
            <person name="LaButti K.M."/>
            <person name="Lechner B.E."/>
            <person name="Liimatainen K."/>
            <person name="Lipzen A."/>
            <person name="Lukacs Z."/>
            <person name="Mihaltcheva S."/>
            <person name="Morgado L.N."/>
            <person name="Niskanen T."/>
            <person name="Noordeloos M.E."/>
            <person name="Ohm R.A."/>
            <person name="Ortiz-Santana B."/>
            <person name="Ovrebo C."/>
            <person name="Racz N."/>
            <person name="Riley R."/>
            <person name="Savchenko A."/>
            <person name="Shiryaev A."/>
            <person name="Soop K."/>
            <person name="Spirin V."/>
            <person name="Szebenyi C."/>
            <person name="Tomsovsky M."/>
            <person name="Tulloss R.E."/>
            <person name="Uehling J."/>
            <person name="Grigoriev I.V."/>
            <person name="Vagvolgyi C."/>
            <person name="Papp T."/>
            <person name="Martin F.M."/>
            <person name="Miettinen O."/>
            <person name="Hibbett D.S."/>
            <person name="Nagy L.G."/>
        </authorList>
    </citation>
    <scope>NUCLEOTIDE SEQUENCE [LARGE SCALE GENOMIC DNA]</scope>
    <source>
        <strain evidence="4 5">CBS 121175</strain>
    </source>
</reference>
<dbReference type="Proteomes" id="UP000307440">
    <property type="component" value="Unassembled WGS sequence"/>
</dbReference>
<evidence type="ECO:0000256" key="1">
    <source>
        <dbReference type="ARBA" id="ARBA00022614"/>
    </source>
</evidence>
<feature type="region of interest" description="Disordered" evidence="3">
    <location>
        <begin position="435"/>
        <end position="489"/>
    </location>
</feature>
<dbReference type="InterPro" id="IPR003591">
    <property type="entry name" value="Leu-rich_rpt_typical-subtyp"/>
</dbReference>